<feature type="signal peptide" evidence="4">
    <location>
        <begin position="1"/>
        <end position="24"/>
    </location>
</feature>
<dbReference type="InterPro" id="IPR013783">
    <property type="entry name" value="Ig-like_fold"/>
</dbReference>
<dbReference type="SUPFAM" id="SSF117074">
    <property type="entry name" value="Hypothetical protein PA1324"/>
    <property type="match status" value="1"/>
</dbReference>
<evidence type="ECO:0000259" key="5">
    <source>
        <dbReference type="Pfam" id="PF17210"/>
    </source>
</evidence>
<evidence type="ECO:0000256" key="3">
    <source>
        <dbReference type="ARBA" id="ARBA00022729"/>
    </source>
</evidence>
<evidence type="ECO:0000313" key="6">
    <source>
        <dbReference type="EMBL" id="TCO11036.1"/>
    </source>
</evidence>
<dbReference type="OrthoDB" id="908824at2"/>
<dbReference type="AlphaFoldDB" id="A0A4R2GS63"/>
<comment type="subcellular location">
    <subcellularLocation>
        <location evidence="1">Secreted</location>
    </subcellularLocation>
</comment>
<dbReference type="EMBL" id="SLWK01000001">
    <property type="protein sequence ID" value="TCO11036.1"/>
    <property type="molecule type" value="Genomic_DNA"/>
</dbReference>
<accession>A0A4R2GS63</accession>
<comment type="caution">
    <text evidence="6">The sequence shown here is derived from an EMBL/GenBank/DDBJ whole genome shotgun (WGS) entry which is preliminary data.</text>
</comment>
<keyword evidence="3 4" id="KW-0732">Signal</keyword>
<dbReference type="Gene3D" id="2.60.40.10">
    <property type="entry name" value="Immunoglobulins"/>
    <property type="match status" value="1"/>
</dbReference>
<keyword evidence="2" id="KW-0964">Secreted</keyword>
<evidence type="ECO:0000256" key="1">
    <source>
        <dbReference type="ARBA" id="ARBA00004613"/>
    </source>
</evidence>
<dbReference type="Proteomes" id="UP000295221">
    <property type="component" value="Unassembled WGS sequence"/>
</dbReference>
<keyword evidence="7" id="KW-1185">Reference proteome</keyword>
<dbReference type="Pfam" id="PF17210">
    <property type="entry name" value="SdrD_B"/>
    <property type="match status" value="1"/>
</dbReference>
<organism evidence="6 7">
    <name type="scientific">Natronoflexus pectinivorans</name>
    <dbReference type="NCBI Taxonomy" id="682526"/>
    <lineage>
        <taxon>Bacteria</taxon>
        <taxon>Pseudomonadati</taxon>
        <taxon>Bacteroidota</taxon>
        <taxon>Bacteroidia</taxon>
        <taxon>Marinilabiliales</taxon>
        <taxon>Marinilabiliaceae</taxon>
        <taxon>Natronoflexus</taxon>
    </lineage>
</organism>
<dbReference type="InterPro" id="IPR033764">
    <property type="entry name" value="Sdr_B"/>
</dbReference>
<evidence type="ECO:0000256" key="2">
    <source>
        <dbReference type="ARBA" id="ARBA00022525"/>
    </source>
</evidence>
<reference evidence="6 7" key="1">
    <citation type="submission" date="2019-03" db="EMBL/GenBank/DDBJ databases">
        <title>Genomic Encyclopedia of Type Strains, Phase IV (KMG-IV): sequencing the most valuable type-strain genomes for metagenomic binning, comparative biology and taxonomic classification.</title>
        <authorList>
            <person name="Goeker M."/>
        </authorList>
    </citation>
    <scope>NUCLEOTIDE SEQUENCE [LARGE SCALE GENOMIC DNA]</scope>
    <source>
        <strain evidence="6 7">DSM 24179</strain>
    </source>
</reference>
<feature type="chain" id="PRO_5020610506" evidence="4">
    <location>
        <begin position="25"/>
        <end position="981"/>
    </location>
</feature>
<sequence length="981" mass="111080">MHHLTKIWLIILLILSAVPTMVHAQGSGVEVHFREPYSELRDEGLASNVLIIKNRTRQNQELQVNISVPGGWRLWGSTTRAVIVNPGDSVFVPVRLMPGGQLNGNISYPVNAVVTSKGITIANAEWNISFVRTSAWTASTSGHRFYFPAGRDTGSVQLRISNTGNADENFIIRGEAHPGIGFRTKELVVSGIEKGIFLSPGRDTIITIPVVLYDEDRKPVVQPQAYYEESYRLRFSVTTEASVRQAGRSWSGTIDCFRLGSDVKVKPSRFNSLPVTAEFNTYNIASDYTYATLNLYGTTYFERNSGMLNYYYQTDFINNQWDWDALRGNYHYLGYFNNTFSVEAGNLSLNRHGAGISGKGLRGSYTYQNHTLGATYVRQPNILDDATAEGFGVNYMYRMQNTRAEIYGQHINNDLRRTESTLAILNASTRLMDNHSVRMAAGFSTENHNWNPDSVFSVDGFYGALGYNTRINRFGFSVNGYYGSPGYSPRNGIISASSGVTYSLDSRNSFQLHGSVYSYEPERYSRGQLVSDSLYNERNRVVFKYQHRNGAEHYGVGPSWHMIRSSYMHSDQYGVDLEYRIRTNQVGLFANASVGIMNFEKYPDLGNIFTAHIRTSLRFNDLNASVRYFYGPYTIFDQMEFVRTEFNPQKLYGNLTHDLWLFDGHINLNTGLNYNYSTWRNRQQVNFRPELFYLARSGFVFSFYSRYMLFSHGSYQREVFREGTSQSMLTPSTSTDYLEFGAGVKFNFNLPASLPRNSDAQFVVFQDLNGNGVQDRQEQGIPNVLVKATLETPMSDPEGNDFYATTDEYILITDHNGEVSFRNLPRGNYIIETIPLSAQGALSETKRFHREITARGRYYLPYSDGARVSGAILVQRDQFGQQRDIRLNNIRITATNQTSGQSFSSLTDRDGRYVMYLPGGNYAISINEAVIDERFSVVENNINLRVTGSVASYSVNFQLVERGRTIRLTPAANNNENQNGE</sequence>
<dbReference type="GO" id="GO:0005576">
    <property type="term" value="C:extracellular region"/>
    <property type="evidence" value="ECO:0007669"/>
    <property type="project" value="UniProtKB-SubCell"/>
</dbReference>
<evidence type="ECO:0000313" key="7">
    <source>
        <dbReference type="Proteomes" id="UP000295221"/>
    </source>
</evidence>
<name>A0A4R2GS63_9BACT</name>
<gene>
    <name evidence="6" type="ORF">EV194_101670</name>
</gene>
<protein>
    <submittedName>
        <fullName evidence="6">SdrD B-like protein</fullName>
    </submittedName>
</protein>
<dbReference type="RefSeq" id="WP_132432023.1">
    <property type="nucleotide sequence ID" value="NZ_SLWK01000001.1"/>
</dbReference>
<feature type="domain" description="SD-repeat containing protein B" evidence="5">
    <location>
        <begin position="763"/>
        <end position="833"/>
    </location>
</feature>
<evidence type="ECO:0000256" key="4">
    <source>
        <dbReference type="SAM" id="SignalP"/>
    </source>
</evidence>
<proteinExistence type="predicted"/>